<dbReference type="InterPro" id="IPR005311">
    <property type="entry name" value="PBP_dimer"/>
</dbReference>
<feature type="transmembrane region" description="Helical" evidence="4">
    <location>
        <begin position="24"/>
        <end position="43"/>
    </location>
</feature>
<dbReference type="InterPro" id="IPR036138">
    <property type="entry name" value="PBP_dimer_sf"/>
</dbReference>
<dbReference type="InterPro" id="IPR012338">
    <property type="entry name" value="Beta-lactam/transpept-like"/>
</dbReference>
<protein>
    <submittedName>
        <fullName evidence="7">Penicillin-binding protein 2</fullName>
    </submittedName>
</protein>
<dbReference type="AlphaFoldDB" id="A0A934MKK0"/>
<dbReference type="SUPFAM" id="SSF56601">
    <property type="entry name" value="beta-lactamase/transpeptidase-like"/>
    <property type="match status" value="1"/>
</dbReference>
<feature type="domain" description="Penicillin-binding protein transpeptidase" evidence="5">
    <location>
        <begin position="237"/>
        <end position="519"/>
    </location>
</feature>
<proteinExistence type="predicted"/>
<accession>A0A934MKK0</accession>
<reference evidence="7" key="1">
    <citation type="submission" date="2020-12" db="EMBL/GenBank/DDBJ databases">
        <title>Devosia sp. MSA67 isolated from Mo River.</title>
        <authorList>
            <person name="Ma F."/>
            <person name="Zi Z."/>
        </authorList>
    </citation>
    <scope>NUCLEOTIDE SEQUENCE</scope>
    <source>
        <strain evidence="7">MSA67</strain>
    </source>
</reference>
<dbReference type="GO" id="GO:0008658">
    <property type="term" value="F:penicillin binding"/>
    <property type="evidence" value="ECO:0007669"/>
    <property type="project" value="InterPro"/>
</dbReference>
<dbReference type="PANTHER" id="PTHR30627:SF1">
    <property type="entry name" value="PEPTIDOGLYCAN D,D-TRANSPEPTIDASE FTSI"/>
    <property type="match status" value="1"/>
</dbReference>
<dbReference type="RefSeq" id="WP_198874872.1">
    <property type="nucleotide sequence ID" value="NZ_JAEKMH010000001.1"/>
</dbReference>
<dbReference type="Gene3D" id="3.40.710.10">
    <property type="entry name" value="DD-peptidase/beta-lactamase superfamily"/>
    <property type="match status" value="1"/>
</dbReference>
<comment type="caution">
    <text evidence="7">The sequence shown here is derived from an EMBL/GenBank/DDBJ whole genome shotgun (WGS) entry which is preliminary data.</text>
</comment>
<keyword evidence="2" id="KW-0121">Carboxypeptidase</keyword>
<feature type="domain" description="Penicillin-binding protein dimerisation" evidence="6">
    <location>
        <begin position="62"/>
        <end position="174"/>
    </location>
</feature>
<keyword evidence="8" id="KW-1185">Reference proteome</keyword>
<evidence type="ECO:0000259" key="5">
    <source>
        <dbReference type="Pfam" id="PF00905"/>
    </source>
</evidence>
<keyword evidence="4" id="KW-0812">Transmembrane</keyword>
<dbReference type="EMBL" id="JAEKMH010000001">
    <property type="protein sequence ID" value="MBJ3783646.1"/>
    <property type="molecule type" value="Genomic_DNA"/>
</dbReference>
<sequence length="564" mass="61693">MAMAETIALDGARKQRGDLTRSRIRWMILGVVLGFVLVGGRLVQLGMVETDQTIEGQTRDAITATRPPILDRNGLEMAVDIRVPSLYAEPRRIVDVEEAVEKLRTVLPDLDESWLRNRLTGEQGFVWVKRELTPAIEQQVMRLGIPGIDFITESKRFYPGMREASHILGSTNVDNQGISGIERYMDTESVALLQELGLARGNALAPVELAVDMRVQHVMYTQLADAMTRYQAIAAAGVMMDIRTGEVVALASLPDFDPNDPATALVEDTFNRVTSGIFEVGSIFKTITLAASLDAGAVRMTDTFDARFGVRFGRYTISDFRGKNRILSLPEVFKYSSNIGTIRVMQAMGADNFRAFLTTIGLDRRVPFELPEMRLPSVKSSFAEVEAATASFGHGLSVSMLHMAAAYSAIANGGNYIAPTLYKREMADAEAVYQRVLAPETSAAMRYLLRLNALEGSGTQMNRETLGYRTGGKTGTAEKVVDGAYSSSKVTNFFASVFPMDAPRYAMVIMVDEPKAENPQSGTTAGWNAGAVSGRIIQRVAPMLGVAPDFSEALDRDLVPVTLR</sequence>
<keyword evidence="2" id="KW-0378">Hydrolase</keyword>
<keyword evidence="2" id="KW-0645">Protease</keyword>
<keyword evidence="4" id="KW-1133">Transmembrane helix</keyword>
<dbReference type="InterPro" id="IPR001460">
    <property type="entry name" value="PCN-bd_Tpept"/>
</dbReference>
<dbReference type="PANTHER" id="PTHR30627">
    <property type="entry name" value="PEPTIDOGLYCAN D,D-TRANSPEPTIDASE"/>
    <property type="match status" value="1"/>
</dbReference>
<dbReference type="Pfam" id="PF00905">
    <property type="entry name" value="Transpeptidase"/>
    <property type="match status" value="1"/>
</dbReference>
<dbReference type="Pfam" id="PF03717">
    <property type="entry name" value="PBP_dimer"/>
    <property type="match status" value="1"/>
</dbReference>
<organism evidence="7 8">
    <name type="scientific">Devosia sediminis</name>
    <dbReference type="NCBI Taxonomy" id="2798801"/>
    <lineage>
        <taxon>Bacteria</taxon>
        <taxon>Pseudomonadati</taxon>
        <taxon>Pseudomonadota</taxon>
        <taxon>Alphaproteobacteria</taxon>
        <taxon>Hyphomicrobiales</taxon>
        <taxon>Devosiaceae</taxon>
        <taxon>Devosia</taxon>
    </lineage>
</organism>
<name>A0A934MKK0_9HYPH</name>
<dbReference type="GO" id="GO:0004180">
    <property type="term" value="F:carboxypeptidase activity"/>
    <property type="evidence" value="ECO:0007669"/>
    <property type="project" value="UniProtKB-KW"/>
</dbReference>
<evidence type="ECO:0000256" key="4">
    <source>
        <dbReference type="SAM" id="Phobius"/>
    </source>
</evidence>
<evidence type="ECO:0000256" key="3">
    <source>
        <dbReference type="ARBA" id="ARBA00023136"/>
    </source>
</evidence>
<comment type="subcellular location">
    <subcellularLocation>
        <location evidence="1">Membrane</location>
    </subcellularLocation>
</comment>
<dbReference type="GO" id="GO:0005886">
    <property type="term" value="C:plasma membrane"/>
    <property type="evidence" value="ECO:0007669"/>
    <property type="project" value="TreeGrafter"/>
</dbReference>
<evidence type="ECO:0000259" key="6">
    <source>
        <dbReference type="Pfam" id="PF03717"/>
    </source>
</evidence>
<dbReference type="InterPro" id="IPR050515">
    <property type="entry name" value="Beta-lactam/transpept"/>
</dbReference>
<gene>
    <name evidence="7" type="ORF">JEQ47_02830</name>
</gene>
<dbReference type="SUPFAM" id="SSF56519">
    <property type="entry name" value="Penicillin binding protein dimerisation domain"/>
    <property type="match status" value="1"/>
</dbReference>
<dbReference type="Gene3D" id="3.90.1310.10">
    <property type="entry name" value="Penicillin-binding protein 2a (Domain 2)"/>
    <property type="match status" value="1"/>
</dbReference>
<dbReference type="Proteomes" id="UP000602124">
    <property type="component" value="Unassembled WGS sequence"/>
</dbReference>
<evidence type="ECO:0000256" key="2">
    <source>
        <dbReference type="ARBA" id="ARBA00022645"/>
    </source>
</evidence>
<dbReference type="Gene3D" id="3.30.450.330">
    <property type="match status" value="1"/>
</dbReference>
<evidence type="ECO:0000313" key="8">
    <source>
        <dbReference type="Proteomes" id="UP000602124"/>
    </source>
</evidence>
<keyword evidence="3 4" id="KW-0472">Membrane</keyword>
<evidence type="ECO:0000313" key="7">
    <source>
        <dbReference type="EMBL" id="MBJ3783646.1"/>
    </source>
</evidence>
<dbReference type="GO" id="GO:0071555">
    <property type="term" value="P:cell wall organization"/>
    <property type="evidence" value="ECO:0007669"/>
    <property type="project" value="TreeGrafter"/>
</dbReference>
<evidence type="ECO:0000256" key="1">
    <source>
        <dbReference type="ARBA" id="ARBA00004370"/>
    </source>
</evidence>